<feature type="compositionally biased region" description="Low complexity" evidence="1">
    <location>
        <begin position="315"/>
        <end position="336"/>
    </location>
</feature>
<feature type="compositionally biased region" description="Polar residues" evidence="1">
    <location>
        <begin position="171"/>
        <end position="180"/>
    </location>
</feature>
<name>A0A2A9P9U2_OPHUN</name>
<feature type="compositionally biased region" description="Low complexity" evidence="1">
    <location>
        <begin position="138"/>
        <end position="153"/>
    </location>
</feature>
<dbReference type="STRING" id="268505.A0A2A9P9U2"/>
<evidence type="ECO:0000256" key="2">
    <source>
        <dbReference type="SAM" id="SignalP"/>
    </source>
</evidence>
<dbReference type="OrthoDB" id="4928177at2759"/>
<dbReference type="Proteomes" id="UP000037136">
    <property type="component" value="Unassembled WGS sequence"/>
</dbReference>
<feature type="compositionally biased region" description="Polar residues" evidence="1">
    <location>
        <begin position="227"/>
        <end position="240"/>
    </location>
</feature>
<feature type="region of interest" description="Disordered" evidence="1">
    <location>
        <begin position="219"/>
        <end position="351"/>
    </location>
</feature>
<keyword evidence="2" id="KW-0732">Signal</keyword>
<evidence type="ECO:0000313" key="4">
    <source>
        <dbReference type="Proteomes" id="UP000037136"/>
    </source>
</evidence>
<evidence type="ECO:0000313" key="3">
    <source>
        <dbReference type="EMBL" id="PFH57596.1"/>
    </source>
</evidence>
<evidence type="ECO:0000256" key="1">
    <source>
        <dbReference type="SAM" id="MobiDB-lite"/>
    </source>
</evidence>
<feature type="region of interest" description="Disordered" evidence="1">
    <location>
        <begin position="171"/>
        <end position="207"/>
    </location>
</feature>
<accession>A0A2A9P9U2</accession>
<sequence>MRNISLFAFAATAGLVRAAPMGDRNEVASACTCDVAPKFAGGIAAGAGAAEGSAGRMPLAGLKGQASVAAALAAASHGSGDGSDAYMDGSDFSSVSDSAGRRQLTGLKGEAAVAAALAAASHGAGEASMNGSPIGGKASSESISEATSETDSSVGEAAVNEISHNNRVLNMDDSASSAPASNVPGLPNNSTGTYRTLRSNSTGTDSVAEATAKAMTALQPHMDSASEHPSSATTDRTSSYGVVMDPGADSDADTGSVLASLKTSLSSDTDGFSSSSMTTNSSPSADDAATDMKTSGADSDSAMAALKRTLRSGPEDSSPSPSSSSITTESSSSHSAAADDKTSSASSTTPKKKLTLDADTIEALLNDPELDDVPKAKKISLGLNSVGPLNDFARVGGNIVGAGLDVVQGSIDQANRVAGDVINIVPDAVSKMLNGKFVDAATGAVRDVAKLATEVPGKVAKIPVKAVDTLLNGNGIDLS</sequence>
<protein>
    <submittedName>
        <fullName evidence="3">Uncharacterized protein</fullName>
    </submittedName>
</protein>
<feature type="chain" id="PRO_5012970584" evidence="2">
    <location>
        <begin position="19"/>
        <end position="479"/>
    </location>
</feature>
<proteinExistence type="predicted"/>
<comment type="caution">
    <text evidence="3">The sequence shown here is derived from an EMBL/GenBank/DDBJ whole genome shotgun (WGS) entry which is preliminary data.</text>
</comment>
<feature type="signal peptide" evidence="2">
    <location>
        <begin position="1"/>
        <end position="18"/>
    </location>
</feature>
<keyword evidence="4" id="KW-1185">Reference proteome</keyword>
<dbReference type="EMBL" id="LAZP02000388">
    <property type="protein sequence ID" value="PFH57596.1"/>
    <property type="molecule type" value="Genomic_DNA"/>
</dbReference>
<gene>
    <name evidence="3" type="ORF">XA68_14803</name>
</gene>
<feature type="compositionally biased region" description="Low complexity" evidence="1">
    <location>
        <begin position="263"/>
        <end position="284"/>
    </location>
</feature>
<feature type="region of interest" description="Disordered" evidence="1">
    <location>
        <begin position="124"/>
        <end position="156"/>
    </location>
</feature>
<organism evidence="3 4">
    <name type="scientific">Ophiocordyceps unilateralis</name>
    <name type="common">Zombie-ant fungus</name>
    <name type="synonym">Torrubia unilateralis</name>
    <dbReference type="NCBI Taxonomy" id="268505"/>
    <lineage>
        <taxon>Eukaryota</taxon>
        <taxon>Fungi</taxon>
        <taxon>Dikarya</taxon>
        <taxon>Ascomycota</taxon>
        <taxon>Pezizomycotina</taxon>
        <taxon>Sordariomycetes</taxon>
        <taxon>Hypocreomycetidae</taxon>
        <taxon>Hypocreales</taxon>
        <taxon>Ophiocordycipitaceae</taxon>
        <taxon>Ophiocordyceps</taxon>
    </lineage>
</organism>
<dbReference type="AlphaFoldDB" id="A0A2A9P9U2"/>
<reference evidence="3 4" key="2">
    <citation type="journal article" date="2017" name="Sci. Rep.">
        <title>Ant-infecting Ophiocordyceps genomes reveal a high diversity of potential behavioral manipulation genes and a possible major role for enterotoxins.</title>
        <authorList>
            <person name="de Bekker C."/>
            <person name="Ohm R.A."/>
            <person name="Evans H.C."/>
            <person name="Brachmann A."/>
            <person name="Hughes D.P."/>
        </authorList>
    </citation>
    <scope>NUCLEOTIDE SEQUENCE [LARGE SCALE GENOMIC DNA]</scope>
    <source>
        <strain evidence="3 4">SC16a</strain>
    </source>
</reference>
<feature type="compositionally biased region" description="Polar residues" evidence="1">
    <location>
        <begin position="187"/>
        <end position="205"/>
    </location>
</feature>
<reference evidence="3 4" key="1">
    <citation type="journal article" date="2015" name="BMC Genomics">
        <title>Gene expression during zombie ant biting behavior reflects the complexity underlying fungal parasitic behavioral manipulation.</title>
        <authorList>
            <person name="de Bekker C."/>
            <person name="Ohm R.A."/>
            <person name="Loreto R.G."/>
            <person name="Sebastian A."/>
            <person name="Albert I."/>
            <person name="Merrow M."/>
            <person name="Brachmann A."/>
            <person name="Hughes D.P."/>
        </authorList>
    </citation>
    <scope>NUCLEOTIDE SEQUENCE [LARGE SCALE GENOMIC DNA]</scope>
    <source>
        <strain evidence="3 4">SC16a</strain>
    </source>
</reference>